<sequence>MSNRSSSGVSETKFLYSQAERLLAFSMEVWFQDNDVPGRHIMETALKQVRTATGTTPTSRHVPEPDFARSKPYPGVELIDSILTLRNILLVARYGRAQNTGSKYIADLQSVISLPTLEAQWLALRDGQAKEPLRNHYIVSINYAAWCFIGIKMAETASGDIHKHLKSSKRFYEQNIIYGLRHMSVADLPTTALFQALVSVHAVELCYILDKTSSQIMDRVPSLGPGRIPKTTVAQDPISPVHGLYNLFSDMAEVQDAVVRALQHSKNSNSYSEQVENLERTVHGFRGDLEKFLCICEPDPFWSGEVAATSYATSAIMASVLQLDLSASRDPLRQNELLAHARDSLRPPLRVIISINGTRRPRHQNVHLMVINF</sequence>
<evidence type="ECO:0000313" key="2">
    <source>
        <dbReference type="Proteomes" id="UP001152533"/>
    </source>
</evidence>
<reference evidence="1" key="1">
    <citation type="submission" date="2022-08" db="EMBL/GenBank/DDBJ databases">
        <authorList>
            <person name="Giroux E."/>
            <person name="Giroux E."/>
        </authorList>
    </citation>
    <scope>NUCLEOTIDE SEQUENCE</scope>
    <source>
        <strain evidence="1">H1091258</strain>
    </source>
</reference>
<name>A0A9W4RXS7_9PEZI</name>
<dbReference type="EMBL" id="CAMGZC010000674">
    <property type="protein sequence ID" value="CAI0649281.1"/>
    <property type="molecule type" value="Genomic_DNA"/>
</dbReference>
<protein>
    <submittedName>
        <fullName evidence="1">Uncharacterized protein</fullName>
    </submittedName>
</protein>
<proteinExistence type="predicted"/>
<dbReference type="AlphaFoldDB" id="A0A9W4RXS7"/>
<keyword evidence="2" id="KW-1185">Reference proteome</keyword>
<comment type="caution">
    <text evidence="1">The sequence shown here is derived from an EMBL/GenBank/DDBJ whole genome shotgun (WGS) entry which is preliminary data.</text>
</comment>
<evidence type="ECO:0000313" key="1">
    <source>
        <dbReference type="EMBL" id="CAI0649281.1"/>
    </source>
</evidence>
<gene>
    <name evidence="1" type="ORF">CGXH109_LOCUS84280</name>
</gene>
<organism evidence="1 2">
    <name type="scientific">Colletotrichum noveboracense</name>
    <dbReference type="NCBI Taxonomy" id="2664923"/>
    <lineage>
        <taxon>Eukaryota</taxon>
        <taxon>Fungi</taxon>
        <taxon>Dikarya</taxon>
        <taxon>Ascomycota</taxon>
        <taxon>Pezizomycotina</taxon>
        <taxon>Sordariomycetes</taxon>
        <taxon>Hypocreomycetidae</taxon>
        <taxon>Glomerellales</taxon>
        <taxon>Glomerellaceae</taxon>
        <taxon>Colletotrichum</taxon>
        <taxon>Colletotrichum gloeosporioides species complex</taxon>
    </lineage>
</organism>
<accession>A0A9W4RXS7</accession>
<dbReference type="Proteomes" id="UP001152533">
    <property type="component" value="Unassembled WGS sequence"/>
</dbReference>